<dbReference type="InterPro" id="IPR036291">
    <property type="entry name" value="NAD(P)-bd_dom_sf"/>
</dbReference>
<dbReference type="Gene3D" id="3.40.50.720">
    <property type="entry name" value="NAD(P)-binding Rossmann-like Domain"/>
    <property type="match status" value="1"/>
</dbReference>
<dbReference type="Pfam" id="PF04321">
    <property type="entry name" value="RmlD_sub_bind"/>
    <property type="match status" value="1"/>
</dbReference>
<keyword evidence="1" id="KW-0812">Transmembrane</keyword>
<name>A0A1Q2C591_ANAHA</name>
<feature type="transmembrane region" description="Helical" evidence="1">
    <location>
        <begin position="323"/>
        <end position="343"/>
    </location>
</feature>
<proteinExistence type="predicted"/>
<sequence length="729" mass="85249">MNILLVGGSCSLINSMILKLRKEGHRIFLLTGDKYRHNKYERVFEKYEFSYDCENLNDILESVNADVTILMGAFDTNYRWDGEERETVLFISHLVNILVAYSVKNKKRLIFLSSDEIYNGNYTEDIKEEEPFSGVGIRADALSQAEDICDNFRINRSLDIITLRLDHLYNIPKERKDVNNICADMCLNCMCDGHIKAKTDHTFSLLYENDAVEYIYQFIKTSNHKYSLYNLSSNDVVSEVKLAAMIQKAMEIESNIVAFSDSNGRCVLSGNRFEREFGVHAFGNLEKNIKDMVSYMKKHESVFLKGDDLKLSWWKMFYEKWKWLIRTLFPFFENLVCFVPFFMMNNRTVGSEYFANLDPFLLYVLLFAIVYGQQQATFSAILAVAGYMFRQMYTRNSFEVLIDYNTYVWIAQLFILGLVVGYMRDQIRIMRLESQELEEHLHRQIVNIQDINESNVRVKEVMEQQLIDHKDSIGKIYSITAGLEQRMPDEVIFYAVEMLGKLMKTKDVALYNVVSKDYARIFSASSQKARSLGNSIRYREMTDIYDALKEQKVYINKKMDEQYPLMARGIYEGEEVQMIVMMWGLSWEKMTLGQANFLTVVSYLIQNAVLRAQRYMQALEEKRYSQNSRILEPEAFESLVQAYMKAKLKNLVECVLIKVDVQNSEYQKTDEQMSGYMRDSDYMGMLPDGNLYVLLTNTTREGAVIVQDRFEKNGYKTEYVEMMSVCHRE</sequence>
<dbReference type="SUPFAM" id="SSF51735">
    <property type="entry name" value="NAD(P)-binding Rossmann-fold domains"/>
    <property type="match status" value="1"/>
</dbReference>
<feature type="transmembrane region" description="Helical" evidence="1">
    <location>
        <begin position="363"/>
        <end position="389"/>
    </location>
</feature>
<accession>A0A1Q2C591</accession>
<dbReference type="PANTHER" id="PTHR43242:SF1">
    <property type="entry name" value="NAD(P)-BINDING ROSSMANN-FOLD SUPERFAMILY PROTEIN"/>
    <property type="match status" value="1"/>
</dbReference>
<dbReference type="AlphaFoldDB" id="A0A1Q2C591"/>
<evidence type="ECO:0000313" key="4">
    <source>
        <dbReference type="Proteomes" id="UP000188159"/>
    </source>
</evidence>
<gene>
    <name evidence="3" type="ORF">DO83_03530</name>
</gene>
<feature type="transmembrane region" description="Helical" evidence="1">
    <location>
        <begin position="401"/>
        <end position="423"/>
    </location>
</feature>
<keyword evidence="1" id="KW-1133">Transmembrane helix</keyword>
<keyword evidence="1" id="KW-0472">Membrane</keyword>
<organism evidence="3 4">
    <name type="scientific">Anaerostipes hadrus</name>
    <dbReference type="NCBI Taxonomy" id="649756"/>
    <lineage>
        <taxon>Bacteria</taxon>
        <taxon>Bacillati</taxon>
        <taxon>Bacillota</taxon>
        <taxon>Clostridia</taxon>
        <taxon>Lachnospirales</taxon>
        <taxon>Lachnospiraceae</taxon>
        <taxon>Anaerostipes</taxon>
    </lineage>
</organism>
<dbReference type="InterPro" id="IPR029903">
    <property type="entry name" value="RmlD-like-bd"/>
</dbReference>
<evidence type="ECO:0000313" key="3">
    <source>
        <dbReference type="EMBL" id="AQP38759.1"/>
    </source>
</evidence>
<reference evidence="3 4" key="1">
    <citation type="journal article" date="2016" name="Sci. Rep.">
        <title>Accelerated dysbiosis of gut microbiota during aggravation of DSS-induced colitis by a butyrate-producing bacterium.</title>
        <authorList>
            <person name="Zhang Q."/>
            <person name="Wu Y."/>
            <person name="Wang J."/>
            <person name="Wu G."/>
            <person name="Long W."/>
            <person name="Xue Z."/>
            <person name="Wang L."/>
            <person name="Zhang X."/>
            <person name="Pang X."/>
            <person name="Zhao Y."/>
            <person name="Zhao L."/>
            <person name="Zhang C."/>
        </authorList>
    </citation>
    <scope>NUCLEOTIDE SEQUENCE [LARGE SCALE GENOMIC DNA]</scope>
    <source>
        <strain evidence="3 4">BPB5</strain>
    </source>
</reference>
<dbReference type="Proteomes" id="UP000188159">
    <property type="component" value="Chromosome"/>
</dbReference>
<dbReference type="PANTHER" id="PTHR43242">
    <property type="entry name" value="NAD(P)-BINDING ROSSMANN-FOLD SUPERFAMILY PROTEIN"/>
    <property type="match status" value="1"/>
</dbReference>
<feature type="domain" description="RmlD-like substrate binding" evidence="2">
    <location>
        <begin position="1"/>
        <end position="256"/>
    </location>
</feature>
<dbReference type="RefSeq" id="WP_077325671.1">
    <property type="nucleotide sequence ID" value="NZ_CP012098.1"/>
</dbReference>
<evidence type="ECO:0000256" key="1">
    <source>
        <dbReference type="SAM" id="Phobius"/>
    </source>
</evidence>
<dbReference type="EMBL" id="CP012098">
    <property type="protein sequence ID" value="AQP38759.1"/>
    <property type="molecule type" value="Genomic_DNA"/>
</dbReference>
<evidence type="ECO:0000259" key="2">
    <source>
        <dbReference type="Pfam" id="PF04321"/>
    </source>
</evidence>
<protein>
    <submittedName>
        <fullName evidence="3">NAD dependent epimerase/dehydratase family protein</fullName>
    </submittedName>
</protein>